<keyword evidence="2" id="KW-1188">Viral release from host cell</keyword>
<dbReference type="InterPro" id="IPR054613">
    <property type="entry name" value="Peptidase_S78_dom"/>
</dbReference>
<evidence type="ECO:0000259" key="7">
    <source>
        <dbReference type="Pfam" id="PF05065"/>
    </source>
</evidence>
<dbReference type="EMBL" id="WMIE01000008">
    <property type="protein sequence ID" value="MTH78745.1"/>
    <property type="molecule type" value="Genomic_DNA"/>
</dbReference>
<evidence type="ECO:0000256" key="2">
    <source>
        <dbReference type="ARBA" id="ARBA00022612"/>
    </source>
</evidence>
<evidence type="ECO:0000256" key="4">
    <source>
        <dbReference type="ARBA" id="ARBA00022801"/>
    </source>
</evidence>
<dbReference type="Proteomes" id="UP000478183">
    <property type="component" value="Unassembled WGS sequence"/>
</dbReference>
<dbReference type="Pfam" id="PF05065">
    <property type="entry name" value="Phage_capsid"/>
    <property type="match status" value="1"/>
</dbReference>
<dbReference type="InterPro" id="IPR054612">
    <property type="entry name" value="Phage_capsid-like_C"/>
</dbReference>
<dbReference type="OrthoDB" id="9806592at2"/>
<dbReference type="NCBIfam" id="TIGR01554">
    <property type="entry name" value="major_cap_HK97"/>
    <property type="match status" value="1"/>
</dbReference>
<gene>
    <name evidence="8" type="ORF">GL286_13515</name>
</gene>
<comment type="subcellular location">
    <subcellularLocation>
        <location evidence="1">Virion</location>
    </subcellularLocation>
</comment>
<evidence type="ECO:0000313" key="8">
    <source>
        <dbReference type="EMBL" id="MTH78745.1"/>
    </source>
</evidence>
<name>A0A6L6JC16_9RHOB</name>
<dbReference type="GO" id="GO:0006508">
    <property type="term" value="P:proteolysis"/>
    <property type="evidence" value="ECO:0007669"/>
    <property type="project" value="UniProtKB-KW"/>
</dbReference>
<evidence type="ECO:0000313" key="9">
    <source>
        <dbReference type="Proteomes" id="UP000478183"/>
    </source>
</evidence>
<feature type="region of interest" description="Disordered" evidence="5">
    <location>
        <begin position="185"/>
        <end position="216"/>
    </location>
</feature>
<dbReference type="Pfam" id="PF04586">
    <property type="entry name" value="Peptidase_S78"/>
    <property type="match status" value="1"/>
</dbReference>
<reference evidence="8 9" key="1">
    <citation type="submission" date="2019-11" db="EMBL/GenBank/DDBJ databases">
        <authorList>
            <person name="Dong K."/>
        </authorList>
    </citation>
    <scope>NUCLEOTIDE SEQUENCE [LARGE SCALE GENOMIC DNA]</scope>
    <source>
        <strain evidence="8 9">NBRC 111993</strain>
    </source>
</reference>
<keyword evidence="4" id="KW-0378">Hydrolase</keyword>
<feature type="domain" description="Prohead serine protease" evidence="6">
    <location>
        <begin position="81"/>
        <end position="176"/>
    </location>
</feature>
<accession>A0A6L6JC16</accession>
<dbReference type="InterPro" id="IPR024455">
    <property type="entry name" value="Phage_capsid"/>
</dbReference>
<evidence type="ECO:0000256" key="3">
    <source>
        <dbReference type="ARBA" id="ARBA00022670"/>
    </source>
</evidence>
<dbReference type="Gene3D" id="3.30.2400.10">
    <property type="entry name" value="Major capsid protein gp5"/>
    <property type="match status" value="1"/>
</dbReference>
<keyword evidence="9" id="KW-1185">Reference proteome</keyword>
<evidence type="ECO:0000256" key="1">
    <source>
        <dbReference type="ARBA" id="ARBA00004328"/>
    </source>
</evidence>
<dbReference type="AlphaFoldDB" id="A0A6L6JC16"/>
<keyword evidence="3" id="KW-0645">Protease</keyword>
<evidence type="ECO:0000256" key="5">
    <source>
        <dbReference type="SAM" id="MobiDB-lite"/>
    </source>
</evidence>
<dbReference type="RefSeq" id="WP_155096106.1">
    <property type="nucleotide sequence ID" value="NZ_WMIE01000008.1"/>
</dbReference>
<feature type="domain" description="Phage capsid-like C-terminal" evidence="7">
    <location>
        <begin position="390"/>
        <end position="655"/>
    </location>
</feature>
<dbReference type="SUPFAM" id="SSF56563">
    <property type="entry name" value="Major capsid protein gp5"/>
    <property type="match status" value="1"/>
</dbReference>
<proteinExistence type="predicted"/>
<evidence type="ECO:0000259" key="6">
    <source>
        <dbReference type="Pfam" id="PF04586"/>
    </source>
</evidence>
<protein>
    <submittedName>
        <fullName evidence="8">Phage major capsid protein</fullName>
    </submittedName>
</protein>
<sequence>MNLPSIVGAFLTRSITPEQINARTRDGGEFRHIGEVRQIDFESRTVELAFSSETPVQRWFGDEVLDHSAAAIRLDRLRGGAALLVNHDWNDHIGVVENVEIGEDRIGRAKVRFGRGPRASDILQDVVDGVKRHVSFGYAVHAIEVEKRAGQPDLIRVTDWEPYEISLVSVPADPTVGVGRAHEIAPEEPGKHPAQSALTRAAPDPKPENGNGSMKKKLVRNASGQLVWAEVDEAGAVVRELEVVEEAGAERGAGEAAERARTASILEMGRQYGAAELAATAVRDGRNVDQFRAALLEQMAANRGRAVTEGGDQLGLTEREVQRYSFMRLFQALTNPNDRSLREAAAFEFECATAAAERAERSPKGTLIPVDVLTRALNTGTGNTGSGDTGGVLVTTELLSQSFVDMLRNRTTLLQLATPIGGLVGNIDVPTQAGGASGYWLGEDDEATLSTMSFDQFGLRPKTVAGMTEVTRKLIMQSSLDVEAMMRRDLSAALAQAVDYAGYYGKGTDHTPRGIAMTPGLNAVDFAATNPTYAELVGMETEISADNADVNNMAYVFNARMRGHLKTTPKFTSGTDQGVIWEPGATVNGYRTEVTNQIANGDVFHGNFGDVLIGMWGGLDVTVDPFTHSARGRIRIVMMQDVDIAVRRVQSLCLGRLIP</sequence>
<dbReference type="GO" id="GO:0008233">
    <property type="term" value="F:peptidase activity"/>
    <property type="evidence" value="ECO:0007669"/>
    <property type="project" value="UniProtKB-KW"/>
</dbReference>
<organism evidence="8 9">
    <name type="scientific">Paracoccus aestuariivivens</name>
    <dbReference type="NCBI Taxonomy" id="1820333"/>
    <lineage>
        <taxon>Bacteria</taxon>
        <taxon>Pseudomonadati</taxon>
        <taxon>Pseudomonadota</taxon>
        <taxon>Alphaproteobacteria</taxon>
        <taxon>Rhodobacterales</taxon>
        <taxon>Paracoccaceae</taxon>
        <taxon>Paracoccus</taxon>
    </lineage>
</organism>
<comment type="caution">
    <text evidence="8">The sequence shown here is derived from an EMBL/GenBank/DDBJ whole genome shotgun (WGS) entry which is preliminary data.</text>
</comment>